<proteinExistence type="predicted"/>
<protein>
    <submittedName>
        <fullName evidence="1">Uncharacterized protein</fullName>
    </submittedName>
</protein>
<sequence length="310" mass="36015">MTTPTTTINFKPNSLYPITIPITETMTSITKAFIPRILGNVSVSQICNAFAAKQIGKVNHIDIHRRINEKNNQYSFAFLELELYDTEEAIALCEDIQENGLCKVFYDRKNYWEVKAFLPRSERASSIATETDTAGLNSPEPAEEEHSEIQNICDQLRTPPFDSEQVWRKSYMHGHLLHRCQFREMEKKLCYNCGGHSDSKYDTTIFWKNYAFCGGWCQIDAATSIRDNWRHHEIQRNNLSSVKCANARPTSKFLEMFQHIQDEADTEMQIIQSICRELMKRPSVFTAEDLSEMEREYDELYNITMIAKSM</sequence>
<dbReference type="AlphaFoldDB" id="A0A6C0HIR0"/>
<organism evidence="1">
    <name type="scientific">viral metagenome</name>
    <dbReference type="NCBI Taxonomy" id="1070528"/>
    <lineage>
        <taxon>unclassified sequences</taxon>
        <taxon>metagenomes</taxon>
        <taxon>organismal metagenomes</taxon>
    </lineage>
</organism>
<reference evidence="1" key="1">
    <citation type="journal article" date="2020" name="Nature">
        <title>Giant virus diversity and host interactions through global metagenomics.</title>
        <authorList>
            <person name="Schulz F."/>
            <person name="Roux S."/>
            <person name="Paez-Espino D."/>
            <person name="Jungbluth S."/>
            <person name="Walsh D.A."/>
            <person name="Denef V.J."/>
            <person name="McMahon K.D."/>
            <person name="Konstantinidis K.T."/>
            <person name="Eloe-Fadrosh E.A."/>
            <person name="Kyrpides N.C."/>
            <person name="Woyke T."/>
        </authorList>
    </citation>
    <scope>NUCLEOTIDE SEQUENCE</scope>
    <source>
        <strain evidence="1">GVMAG-M-3300023184-105</strain>
    </source>
</reference>
<dbReference type="EMBL" id="MN739956">
    <property type="protein sequence ID" value="QHT79903.1"/>
    <property type="molecule type" value="Genomic_DNA"/>
</dbReference>
<evidence type="ECO:0000313" key="1">
    <source>
        <dbReference type="EMBL" id="QHT79903.1"/>
    </source>
</evidence>
<accession>A0A6C0HIR0</accession>
<name>A0A6C0HIR0_9ZZZZ</name>